<protein>
    <submittedName>
        <fullName evidence="1">Uncharacterized protein</fullName>
    </submittedName>
</protein>
<comment type="caution">
    <text evidence="1">The sequence shown here is derived from an EMBL/GenBank/DDBJ whole genome shotgun (WGS) entry which is preliminary data.</text>
</comment>
<accession>A0A9J6GY25</accession>
<sequence length="64" mass="7503">MKGPKLYEHMRRQKILVLPSKVTLQKYLRSYRTGFGFSEKVLSTVQRKTSTTDALKRHGMDFGR</sequence>
<reference evidence="1 2" key="1">
    <citation type="journal article" date="2020" name="Cell">
        <title>Large-Scale Comparative Analyses of Tick Genomes Elucidate Their Genetic Diversity and Vector Capacities.</title>
        <authorList>
            <consortium name="Tick Genome and Microbiome Consortium (TIGMIC)"/>
            <person name="Jia N."/>
            <person name="Wang J."/>
            <person name="Shi W."/>
            <person name="Du L."/>
            <person name="Sun Y."/>
            <person name="Zhan W."/>
            <person name="Jiang J.F."/>
            <person name="Wang Q."/>
            <person name="Zhang B."/>
            <person name="Ji P."/>
            <person name="Bell-Sakyi L."/>
            <person name="Cui X.M."/>
            <person name="Yuan T.T."/>
            <person name="Jiang B.G."/>
            <person name="Yang W.F."/>
            <person name="Lam T.T."/>
            <person name="Chang Q.C."/>
            <person name="Ding S.J."/>
            <person name="Wang X.J."/>
            <person name="Zhu J.G."/>
            <person name="Ruan X.D."/>
            <person name="Zhao L."/>
            <person name="Wei J.T."/>
            <person name="Ye R.Z."/>
            <person name="Que T.C."/>
            <person name="Du C.H."/>
            <person name="Zhou Y.H."/>
            <person name="Cheng J.X."/>
            <person name="Dai P.F."/>
            <person name="Guo W.B."/>
            <person name="Han X.H."/>
            <person name="Huang E.J."/>
            <person name="Li L.F."/>
            <person name="Wei W."/>
            <person name="Gao Y.C."/>
            <person name="Liu J.Z."/>
            <person name="Shao H.Z."/>
            <person name="Wang X."/>
            <person name="Wang C.C."/>
            <person name="Yang T.C."/>
            <person name="Huo Q.B."/>
            <person name="Li W."/>
            <person name="Chen H.Y."/>
            <person name="Chen S.E."/>
            <person name="Zhou L.G."/>
            <person name="Ni X.B."/>
            <person name="Tian J.H."/>
            <person name="Sheng Y."/>
            <person name="Liu T."/>
            <person name="Pan Y.S."/>
            <person name="Xia L.Y."/>
            <person name="Li J."/>
            <person name="Zhao F."/>
            <person name="Cao W.C."/>
        </authorList>
    </citation>
    <scope>NUCLEOTIDE SEQUENCE [LARGE SCALE GENOMIC DNA]</scope>
    <source>
        <strain evidence="1">HaeL-2018</strain>
    </source>
</reference>
<name>A0A9J6GY25_HAELO</name>
<gene>
    <name evidence="1" type="ORF">HPB48_002319</name>
</gene>
<dbReference type="EMBL" id="JABSTR010000010">
    <property type="protein sequence ID" value="KAH9379729.1"/>
    <property type="molecule type" value="Genomic_DNA"/>
</dbReference>
<organism evidence="1 2">
    <name type="scientific">Haemaphysalis longicornis</name>
    <name type="common">Bush tick</name>
    <dbReference type="NCBI Taxonomy" id="44386"/>
    <lineage>
        <taxon>Eukaryota</taxon>
        <taxon>Metazoa</taxon>
        <taxon>Ecdysozoa</taxon>
        <taxon>Arthropoda</taxon>
        <taxon>Chelicerata</taxon>
        <taxon>Arachnida</taxon>
        <taxon>Acari</taxon>
        <taxon>Parasitiformes</taxon>
        <taxon>Ixodida</taxon>
        <taxon>Ixodoidea</taxon>
        <taxon>Ixodidae</taxon>
        <taxon>Haemaphysalinae</taxon>
        <taxon>Haemaphysalis</taxon>
    </lineage>
</organism>
<evidence type="ECO:0000313" key="1">
    <source>
        <dbReference type="EMBL" id="KAH9379729.1"/>
    </source>
</evidence>
<dbReference type="AlphaFoldDB" id="A0A9J6GY25"/>
<evidence type="ECO:0000313" key="2">
    <source>
        <dbReference type="Proteomes" id="UP000821853"/>
    </source>
</evidence>
<dbReference type="VEuPathDB" id="VectorBase:HLOH_051571"/>
<keyword evidence="2" id="KW-1185">Reference proteome</keyword>
<proteinExistence type="predicted"/>
<dbReference type="Proteomes" id="UP000821853">
    <property type="component" value="Chromosome 8"/>
</dbReference>